<accession>A0ABW0RXI9</accession>
<dbReference type="InterPro" id="IPR002734">
    <property type="entry name" value="RibDG_C"/>
</dbReference>
<dbReference type="SUPFAM" id="SSF53597">
    <property type="entry name" value="Dihydrofolate reductase-like"/>
    <property type="match status" value="1"/>
</dbReference>
<dbReference type="Pfam" id="PF01872">
    <property type="entry name" value="RibD_C"/>
    <property type="match status" value="1"/>
</dbReference>
<gene>
    <name evidence="2" type="ORF">ACFPO9_13340</name>
</gene>
<organism evidence="2 3">
    <name type="scientific">Massilia aerilata</name>
    <dbReference type="NCBI Taxonomy" id="453817"/>
    <lineage>
        <taxon>Bacteria</taxon>
        <taxon>Pseudomonadati</taxon>
        <taxon>Pseudomonadota</taxon>
        <taxon>Betaproteobacteria</taxon>
        <taxon>Burkholderiales</taxon>
        <taxon>Oxalobacteraceae</taxon>
        <taxon>Telluria group</taxon>
        <taxon>Massilia</taxon>
    </lineage>
</organism>
<dbReference type="PANTHER" id="PTHR38011:SF12">
    <property type="entry name" value="BIFUNCTIONAL DEAMINASE-REDUCTASE DOMAIN PROTEIN"/>
    <property type="match status" value="1"/>
</dbReference>
<dbReference type="InterPro" id="IPR024072">
    <property type="entry name" value="DHFR-like_dom_sf"/>
</dbReference>
<sequence>MTELKVRCFSISLDGYGAGPNQSLENPMGEGAGGLHQWFRGTRTFQSMIGNAGKGTDGPDEDFAARGFENVGAWILGRNMFGPVRGPWPDDSWKGWWGDEPPYHVPVFVLTQYPRAPLEMKGGTTFYFVTDGIQSAYEQARAAAKGKDIRLGGGVATVREFLQAGLVDEMHLAISPVLLGSGESLFAGLDLNAMGFRCTAHVPTAAATHVVLRKD</sequence>
<comment type="caution">
    <text evidence="2">The sequence shown here is derived from an EMBL/GenBank/DDBJ whole genome shotgun (WGS) entry which is preliminary data.</text>
</comment>
<reference evidence="3" key="1">
    <citation type="journal article" date="2019" name="Int. J. Syst. Evol. Microbiol.">
        <title>The Global Catalogue of Microorganisms (GCM) 10K type strain sequencing project: providing services to taxonomists for standard genome sequencing and annotation.</title>
        <authorList>
            <consortium name="The Broad Institute Genomics Platform"/>
            <consortium name="The Broad Institute Genome Sequencing Center for Infectious Disease"/>
            <person name="Wu L."/>
            <person name="Ma J."/>
        </authorList>
    </citation>
    <scope>NUCLEOTIDE SEQUENCE [LARGE SCALE GENOMIC DNA]</scope>
    <source>
        <strain evidence="3">CGMCC 4.5798</strain>
    </source>
</reference>
<proteinExistence type="predicted"/>
<feature type="domain" description="Bacterial bifunctional deaminase-reductase C-terminal" evidence="1">
    <location>
        <begin position="9"/>
        <end position="202"/>
    </location>
</feature>
<evidence type="ECO:0000259" key="1">
    <source>
        <dbReference type="Pfam" id="PF01872"/>
    </source>
</evidence>
<dbReference type="Proteomes" id="UP001596086">
    <property type="component" value="Unassembled WGS sequence"/>
</dbReference>
<dbReference type="RefSeq" id="WP_379771546.1">
    <property type="nucleotide sequence ID" value="NZ_JBHSMZ010000008.1"/>
</dbReference>
<evidence type="ECO:0000313" key="2">
    <source>
        <dbReference type="EMBL" id="MFC5549494.1"/>
    </source>
</evidence>
<protein>
    <submittedName>
        <fullName evidence="2">Dihydrofolate reductase family protein</fullName>
    </submittedName>
</protein>
<dbReference type="PANTHER" id="PTHR38011">
    <property type="entry name" value="DIHYDROFOLATE REDUCTASE FAMILY PROTEIN (AFU_ORTHOLOGUE AFUA_8G06820)"/>
    <property type="match status" value="1"/>
</dbReference>
<dbReference type="InterPro" id="IPR050765">
    <property type="entry name" value="Riboflavin_Biosynth_HTPR"/>
</dbReference>
<evidence type="ECO:0000313" key="3">
    <source>
        <dbReference type="Proteomes" id="UP001596086"/>
    </source>
</evidence>
<name>A0ABW0RXI9_9BURK</name>
<dbReference type="EMBL" id="JBHSMZ010000008">
    <property type="protein sequence ID" value="MFC5549494.1"/>
    <property type="molecule type" value="Genomic_DNA"/>
</dbReference>
<keyword evidence="3" id="KW-1185">Reference proteome</keyword>
<dbReference type="Gene3D" id="3.40.430.10">
    <property type="entry name" value="Dihydrofolate Reductase, subunit A"/>
    <property type="match status" value="1"/>
</dbReference>